<reference evidence="1" key="1">
    <citation type="journal article" date="2023" name="Insect Mol. Biol.">
        <title>Genome sequencing provides insights into the evolution of gene families encoding plant cell wall-degrading enzymes in longhorned beetles.</title>
        <authorList>
            <person name="Shin N.R."/>
            <person name="Okamura Y."/>
            <person name="Kirsch R."/>
            <person name="Pauchet Y."/>
        </authorList>
    </citation>
    <scope>NUCLEOTIDE SEQUENCE</scope>
    <source>
        <strain evidence="1">AMC_N1</strain>
    </source>
</reference>
<comment type="caution">
    <text evidence="1">The sequence shown here is derived from an EMBL/GenBank/DDBJ whole genome shotgun (WGS) entry which is preliminary data.</text>
</comment>
<keyword evidence="2" id="KW-1185">Reference proteome</keyword>
<organism evidence="1 2">
    <name type="scientific">Aromia moschata</name>
    <dbReference type="NCBI Taxonomy" id="1265417"/>
    <lineage>
        <taxon>Eukaryota</taxon>
        <taxon>Metazoa</taxon>
        <taxon>Ecdysozoa</taxon>
        <taxon>Arthropoda</taxon>
        <taxon>Hexapoda</taxon>
        <taxon>Insecta</taxon>
        <taxon>Pterygota</taxon>
        <taxon>Neoptera</taxon>
        <taxon>Endopterygota</taxon>
        <taxon>Coleoptera</taxon>
        <taxon>Polyphaga</taxon>
        <taxon>Cucujiformia</taxon>
        <taxon>Chrysomeloidea</taxon>
        <taxon>Cerambycidae</taxon>
        <taxon>Cerambycinae</taxon>
        <taxon>Callichromatini</taxon>
        <taxon>Aromia</taxon>
    </lineage>
</organism>
<protein>
    <submittedName>
        <fullName evidence="1">Uncharacterized protein</fullName>
    </submittedName>
</protein>
<dbReference type="Proteomes" id="UP001162162">
    <property type="component" value="Unassembled WGS sequence"/>
</dbReference>
<gene>
    <name evidence="1" type="ORF">NQ318_020028</name>
</gene>
<name>A0AAV8ZBQ3_9CUCU</name>
<evidence type="ECO:0000313" key="2">
    <source>
        <dbReference type="Proteomes" id="UP001162162"/>
    </source>
</evidence>
<proteinExistence type="predicted"/>
<evidence type="ECO:0000313" key="1">
    <source>
        <dbReference type="EMBL" id="KAJ8960735.1"/>
    </source>
</evidence>
<sequence>MSFKVSKIQHFPQAVLQGLPTDDSDVDLAKGSLLPTLGGVLADTRYVWHAKGPCLEIRDARSGVKVGAWTFGSILKDFNTRVVCVDEIQRPNGRLSLLAVAIECGISGSMVCVFEVLGSKVIRAVQIQEKASYR</sequence>
<dbReference type="AlphaFoldDB" id="A0AAV8ZBQ3"/>
<accession>A0AAV8ZBQ3</accession>
<dbReference type="EMBL" id="JAPWTK010000007">
    <property type="protein sequence ID" value="KAJ8960735.1"/>
    <property type="molecule type" value="Genomic_DNA"/>
</dbReference>